<proteinExistence type="predicted"/>
<name>A0A8D5ZH32_9CREN</name>
<feature type="transmembrane region" description="Helical" evidence="1">
    <location>
        <begin position="6"/>
        <end position="32"/>
    </location>
</feature>
<evidence type="ECO:0000256" key="1">
    <source>
        <dbReference type="SAM" id="Phobius"/>
    </source>
</evidence>
<dbReference type="KEGG" id="csty:KN1_27850"/>
<dbReference type="EMBL" id="AP024597">
    <property type="protein sequence ID" value="BCU71488.1"/>
    <property type="molecule type" value="Genomic_DNA"/>
</dbReference>
<gene>
    <name evidence="2" type="ORF">KN1_27850</name>
</gene>
<keyword evidence="1" id="KW-1133">Transmembrane helix</keyword>
<keyword evidence="1" id="KW-0812">Transmembrane</keyword>
<dbReference type="Proteomes" id="UP000825123">
    <property type="component" value="Chromosome"/>
</dbReference>
<accession>A0A8D5ZH32</accession>
<keyword evidence="1" id="KW-0472">Membrane</keyword>
<evidence type="ECO:0000313" key="3">
    <source>
        <dbReference type="Proteomes" id="UP000825123"/>
    </source>
</evidence>
<sequence>MNIDYLYILFYYIISIYTYINYIAISSPYLVLRLKNFGKDNKII</sequence>
<evidence type="ECO:0000313" key="2">
    <source>
        <dbReference type="EMBL" id="BCU71488.1"/>
    </source>
</evidence>
<protein>
    <submittedName>
        <fullName evidence="2">Uncharacterized protein</fullName>
    </submittedName>
</protein>
<organism evidence="2 3">
    <name type="scientific">Stygiolobus caldivivus</name>
    <dbReference type="NCBI Taxonomy" id="2824673"/>
    <lineage>
        <taxon>Archaea</taxon>
        <taxon>Thermoproteota</taxon>
        <taxon>Thermoprotei</taxon>
        <taxon>Sulfolobales</taxon>
        <taxon>Sulfolobaceae</taxon>
        <taxon>Stygiolobus</taxon>
    </lineage>
</organism>
<dbReference type="AlphaFoldDB" id="A0A8D5ZH32"/>
<keyword evidence="3" id="KW-1185">Reference proteome</keyword>
<reference evidence="2 3" key="1">
    <citation type="submission" date="2021-04" db="EMBL/GenBank/DDBJ databases">
        <title>Complete genome sequence of Stygiolobus sp. KN-1.</title>
        <authorList>
            <person name="Nakamura K."/>
            <person name="Sakai H."/>
            <person name="Kurosawa N."/>
        </authorList>
    </citation>
    <scope>NUCLEOTIDE SEQUENCE [LARGE SCALE GENOMIC DNA]</scope>
    <source>
        <strain evidence="2 3">KN-1</strain>
    </source>
</reference>